<accession>A0A1H9SVV6</accession>
<feature type="transmembrane region" description="Helical" evidence="8">
    <location>
        <begin position="250"/>
        <end position="269"/>
    </location>
</feature>
<evidence type="ECO:0000313" key="9">
    <source>
        <dbReference type="EMBL" id="SER89132.1"/>
    </source>
</evidence>
<evidence type="ECO:0000256" key="2">
    <source>
        <dbReference type="ARBA" id="ARBA00010100"/>
    </source>
</evidence>
<reference evidence="9 10" key="1">
    <citation type="submission" date="2016-10" db="EMBL/GenBank/DDBJ databases">
        <authorList>
            <person name="de Groot N.N."/>
        </authorList>
    </citation>
    <scope>NUCLEOTIDE SEQUENCE [LARGE SCALE GENOMIC DNA]</scope>
    <source>
        <strain evidence="9 10">DSM 16859</strain>
    </source>
</reference>
<dbReference type="GO" id="GO:0015295">
    <property type="term" value="F:solute:proton symporter activity"/>
    <property type="evidence" value="ECO:0007669"/>
    <property type="project" value="TreeGrafter"/>
</dbReference>
<feature type="transmembrane region" description="Helical" evidence="8">
    <location>
        <begin position="76"/>
        <end position="98"/>
    </location>
</feature>
<evidence type="ECO:0000256" key="3">
    <source>
        <dbReference type="ARBA" id="ARBA00022448"/>
    </source>
</evidence>
<dbReference type="AlphaFoldDB" id="A0A1H9SVV6"/>
<keyword evidence="7 8" id="KW-0472">Membrane</keyword>
<proteinExistence type="inferred from homology"/>
<gene>
    <name evidence="9" type="ORF">SAMN05443377_11651</name>
</gene>
<comment type="function">
    <text evidence="8">Uptake of L-lactate across the membrane. Can also transport D-lactate and glycolate.</text>
</comment>
<feature type="transmembrane region" description="Helical" evidence="8">
    <location>
        <begin position="119"/>
        <end position="152"/>
    </location>
</feature>
<feature type="transmembrane region" description="Helical" evidence="8">
    <location>
        <begin position="409"/>
        <end position="425"/>
    </location>
</feature>
<evidence type="ECO:0000256" key="1">
    <source>
        <dbReference type="ARBA" id="ARBA00004651"/>
    </source>
</evidence>
<dbReference type="PANTHER" id="PTHR30003:SF0">
    <property type="entry name" value="GLYCOLATE PERMEASE GLCA-RELATED"/>
    <property type="match status" value="1"/>
</dbReference>
<sequence>MVLLQAFVPNTNPLGHQWLSALVALIPIVCMLVTLGALRWKAYWAGLASWALAVVVAIVFFSMPVTMVLSTSVQGFLYGLLPIGWILLAAIWMYQVTVISGRFDDLRRTFFLISDDPRVLGILIAFCFGGLLEALAGFGAPVAIAAAMLIAIGFGKLRAAVTALVANTVPVAFGAVGLPVAQAAKVAGIPVTDVAPVTARICAILCLVVPFLMLGIMDGKKGIRQCWPFGLFVGFVFGAVKWIVAGTSLYSLTEVFAAVISVALGMLFLRFWKPKGGREAAERIGIAMDESIETEPVRRQEIVVSDLNASRIVMALLPYLLVIVIFALAALPGIKSLLAGGDVKMHWPLLSELRNSAGGASSHVTYTWPWLSTPGFLLAIVAILVGIIYRVPAGKLFGELWVTLKKMRFSFVTIGLVVALAYVMGDSGQTLALGLWIAGAGAVYPFLAPVLGWIGTYVTGSDTSANILFSGLQVGVAEHINATTTLGAVGMKGLLVGSGAAGGVVGKMISPQSLTVAATAIGLVGGESVILRKVFKYSVLLLVLMCILAGLMSTPVLSWLLP</sequence>
<evidence type="ECO:0000256" key="5">
    <source>
        <dbReference type="ARBA" id="ARBA00022692"/>
    </source>
</evidence>
<keyword evidence="6 8" id="KW-1133">Transmembrane helix</keyword>
<evidence type="ECO:0000256" key="7">
    <source>
        <dbReference type="ARBA" id="ARBA00023136"/>
    </source>
</evidence>
<keyword evidence="5 8" id="KW-0812">Transmembrane</keyword>
<dbReference type="RefSeq" id="WP_091970066.1">
    <property type="nucleotide sequence ID" value="NZ_FOGZ01000016.1"/>
</dbReference>
<evidence type="ECO:0000313" key="10">
    <source>
        <dbReference type="Proteomes" id="UP000198815"/>
    </source>
</evidence>
<feature type="transmembrane region" description="Helical" evidence="8">
    <location>
        <begin position="431"/>
        <end position="454"/>
    </location>
</feature>
<dbReference type="InterPro" id="IPR003804">
    <property type="entry name" value="Lactate_perm"/>
</dbReference>
<dbReference type="EMBL" id="FOGZ01000016">
    <property type="protein sequence ID" value="SER89132.1"/>
    <property type="molecule type" value="Genomic_DNA"/>
</dbReference>
<keyword evidence="4 8" id="KW-1003">Cell membrane</keyword>
<dbReference type="NCBIfam" id="TIGR00795">
    <property type="entry name" value="lctP"/>
    <property type="match status" value="1"/>
</dbReference>
<feature type="transmembrane region" description="Helical" evidence="8">
    <location>
        <begin position="18"/>
        <end position="38"/>
    </location>
</feature>
<dbReference type="GO" id="GO:0005886">
    <property type="term" value="C:plasma membrane"/>
    <property type="evidence" value="ECO:0007669"/>
    <property type="project" value="UniProtKB-SubCell"/>
</dbReference>
<keyword evidence="10" id="KW-1185">Reference proteome</keyword>
<feature type="transmembrane region" description="Helical" evidence="8">
    <location>
        <begin position="368"/>
        <end position="389"/>
    </location>
</feature>
<keyword evidence="3 8" id="KW-0813">Transport</keyword>
<feature type="transmembrane region" description="Helical" evidence="8">
    <location>
        <begin position="226"/>
        <end position="244"/>
    </location>
</feature>
<comment type="subcellular location">
    <subcellularLocation>
        <location evidence="1 8">Cell membrane</location>
        <topology evidence="1 8">Multi-pass membrane protein</topology>
    </subcellularLocation>
</comment>
<dbReference type="OrthoDB" id="9761056at2"/>
<dbReference type="PANTHER" id="PTHR30003">
    <property type="entry name" value="L-LACTATE PERMEASE"/>
    <property type="match status" value="1"/>
</dbReference>
<name>A0A1H9SVV6_9ACTN</name>
<protein>
    <recommendedName>
        <fullName evidence="8">L-lactate permease</fullName>
    </recommendedName>
</protein>
<dbReference type="GO" id="GO:0015129">
    <property type="term" value="F:lactate transmembrane transporter activity"/>
    <property type="evidence" value="ECO:0007669"/>
    <property type="project" value="UniProtKB-UniRule"/>
</dbReference>
<dbReference type="STRING" id="64702.SAMN05443377_11651"/>
<comment type="similarity">
    <text evidence="2 8">Belongs to the lactate permease family.</text>
</comment>
<evidence type="ECO:0000256" key="8">
    <source>
        <dbReference type="RuleBase" id="RU365092"/>
    </source>
</evidence>
<organism evidence="9 10">
    <name type="scientific">Propionibacterium cyclohexanicum</name>
    <dbReference type="NCBI Taxonomy" id="64702"/>
    <lineage>
        <taxon>Bacteria</taxon>
        <taxon>Bacillati</taxon>
        <taxon>Actinomycetota</taxon>
        <taxon>Actinomycetes</taxon>
        <taxon>Propionibacteriales</taxon>
        <taxon>Propionibacteriaceae</taxon>
        <taxon>Propionibacterium</taxon>
    </lineage>
</organism>
<evidence type="ECO:0000256" key="4">
    <source>
        <dbReference type="ARBA" id="ARBA00022475"/>
    </source>
</evidence>
<feature type="transmembrane region" description="Helical" evidence="8">
    <location>
        <begin position="50"/>
        <end position="70"/>
    </location>
</feature>
<dbReference type="Proteomes" id="UP000198815">
    <property type="component" value="Unassembled WGS sequence"/>
</dbReference>
<evidence type="ECO:0000256" key="6">
    <source>
        <dbReference type="ARBA" id="ARBA00022989"/>
    </source>
</evidence>
<feature type="transmembrane region" description="Helical" evidence="8">
    <location>
        <begin position="539"/>
        <end position="561"/>
    </location>
</feature>
<feature type="transmembrane region" description="Helical" evidence="8">
    <location>
        <begin position="197"/>
        <end position="214"/>
    </location>
</feature>
<dbReference type="Pfam" id="PF02652">
    <property type="entry name" value="Lactate_perm"/>
    <property type="match status" value="1"/>
</dbReference>
<feature type="transmembrane region" description="Helical" evidence="8">
    <location>
        <begin position="312"/>
        <end position="334"/>
    </location>
</feature>